<dbReference type="InterPro" id="IPR002562">
    <property type="entry name" value="3'-5'_exonuclease_dom"/>
</dbReference>
<dbReference type="SUPFAM" id="SSF53098">
    <property type="entry name" value="Ribonuclease H-like"/>
    <property type="match status" value="1"/>
</dbReference>
<dbReference type="SUPFAM" id="SSF47819">
    <property type="entry name" value="HRDC-like"/>
    <property type="match status" value="1"/>
</dbReference>
<dbReference type="SMART" id="SM00341">
    <property type="entry name" value="HRDC"/>
    <property type="match status" value="1"/>
</dbReference>
<dbReference type="PANTHER" id="PTHR12124:SF47">
    <property type="entry name" value="EXOSOME COMPONENT 10"/>
    <property type="match status" value="1"/>
</dbReference>
<gene>
    <name evidence="5" type="ORF">HJC23_008837</name>
</gene>
<evidence type="ECO:0000259" key="4">
    <source>
        <dbReference type="PROSITE" id="PS50967"/>
    </source>
</evidence>
<dbReference type="PANTHER" id="PTHR12124">
    <property type="entry name" value="POLYMYOSITIS/SCLERODERMA AUTOANTIGEN-RELATED"/>
    <property type="match status" value="1"/>
</dbReference>
<keyword evidence="6" id="KW-1185">Reference proteome</keyword>
<feature type="region of interest" description="Disordered" evidence="3">
    <location>
        <begin position="845"/>
        <end position="864"/>
    </location>
</feature>
<dbReference type="InterPro" id="IPR044876">
    <property type="entry name" value="HRDC_dom_sf"/>
</dbReference>
<dbReference type="FunFam" id="1.10.150.80:FF:000001">
    <property type="entry name" value="Putative exosome component 10"/>
    <property type="match status" value="1"/>
</dbReference>
<feature type="region of interest" description="Disordered" evidence="3">
    <location>
        <begin position="925"/>
        <end position="968"/>
    </location>
</feature>
<name>A0ABD3Q923_9STRA</name>
<dbReference type="PROSITE" id="PS50967">
    <property type="entry name" value="HRDC"/>
    <property type="match status" value="1"/>
</dbReference>
<feature type="compositionally biased region" description="Acidic residues" evidence="3">
    <location>
        <begin position="38"/>
        <end position="51"/>
    </location>
</feature>
<dbReference type="Gene3D" id="3.30.420.10">
    <property type="entry name" value="Ribonuclease H-like superfamily/Ribonuclease H"/>
    <property type="match status" value="1"/>
</dbReference>
<feature type="compositionally biased region" description="Low complexity" evidence="3">
    <location>
        <begin position="25"/>
        <end position="37"/>
    </location>
</feature>
<keyword evidence="2" id="KW-0539">Nucleus</keyword>
<evidence type="ECO:0000313" key="5">
    <source>
        <dbReference type="EMBL" id="KAL3796884.1"/>
    </source>
</evidence>
<evidence type="ECO:0000256" key="1">
    <source>
        <dbReference type="ARBA" id="ARBA00004123"/>
    </source>
</evidence>
<reference evidence="5 6" key="1">
    <citation type="journal article" date="2020" name="G3 (Bethesda)">
        <title>Improved Reference Genome for Cyclotella cryptica CCMP332, a Model for Cell Wall Morphogenesis, Salinity Adaptation, and Lipid Production in Diatoms (Bacillariophyta).</title>
        <authorList>
            <person name="Roberts W.R."/>
            <person name="Downey K.M."/>
            <person name="Ruck E.C."/>
            <person name="Traller J.C."/>
            <person name="Alverson A.J."/>
        </authorList>
    </citation>
    <scope>NUCLEOTIDE SEQUENCE [LARGE SCALE GENOMIC DNA]</scope>
    <source>
        <strain evidence="5 6">CCMP332</strain>
    </source>
</reference>
<feature type="region of interest" description="Disordered" evidence="3">
    <location>
        <begin position="886"/>
        <end position="909"/>
    </location>
</feature>
<protein>
    <recommendedName>
        <fullName evidence="4">HRDC domain-containing protein</fullName>
    </recommendedName>
</protein>
<feature type="compositionally biased region" description="Acidic residues" evidence="3">
    <location>
        <begin position="86"/>
        <end position="104"/>
    </location>
</feature>
<dbReference type="Gene3D" id="1.10.150.80">
    <property type="entry name" value="HRDC domain"/>
    <property type="match status" value="1"/>
</dbReference>
<dbReference type="InterPro" id="IPR012337">
    <property type="entry name" value="RNaseH-like_sf"/>
</dbReference>
<dbReference type="GO" id="GO:0005634">
    <property type="term" value="C:nucleus"/>
    <property type="evidence" value="ECO:0007669"/>
    <property type="project" value="UniProtKB-SubCell"/>
</dbReference>
<dbReference type="SMART" id="SM00474">
    <property type="entry name" value="35EXOc"/>
    <property type="match status" value="1"/>
</dbReference>
<sequence length="1022" mass="114000">MTEEETPPSLPALLSALALGARSVSSLPLAESSSNGNDDNDNDEDEDANETNDEFAFRMSLPEFASLNHEARRLLSSLLRRALNDDDDENDAQKEEEEEEEDLSDPVLWEKCADACEAVLDRVALYIDRREGKEKDELLGSWTEAVGGASDRARREAEGKYGRMIRGVVDMEKPQNVYQGFVTHPPQNSRLEPFHPLIAFDASKQALLDEGKFNREGHGLNTRYHGMEARGSSVPSAITGEDADDDDGNDNDNMLAPSYHVEHPFREEIEALEYRDWQFDLSGVDAMSKEKLSSNNDSDRGVWIGTEDDLFRLAKRIADEEDIREIAIDLEAHSHRTFAGFVCLIQLSIRRHKPLREDRKGITNDGMDNDEISTGHDFLIDALSLRHAISTTLGPVLADPNILKVMHGADSDIPWLQRDFGCYVVNLFDTGRASRALKFPSAGLAYLLRKYARVEADKTHQLSDWRRRPLPEDMRTYAVNDTKYLLDIYDQLRLELENHPSADISIRSVLDRSKDVCLIRYDKEPFRPLGYKYIMDGGRRHRANNKGIASYLKGRHEVISELSPQQVAALKALYDWRDKTARQEDESVQYVCPNPALLRIASNRPVTVAALQRLVNPPPPLVLRKSQEILEILNAVKTSSSAAASGYAQELEIKKSTSADTVPLPTPSARNREMLSPILGSDVLYQKAGWMTPSSEVNVTSESEEDESKRRFLEVNNANQGYESSHFSSHCLDLSPQIIDPNDETMKEDKPAGFNATAEDLRKGRRNARLIQNEMAKALALSGKSKFGNGFNLMEYIRPNFREIQNEDTSGNGEDITPNSYDNTDVDDMVIPKSMNEIYNLSNANRRRTNKEKSPKALETKENASNIQQFKEDDINGAEAVLASRGGPGGYFGENKRQRTDTMPPGKEGDVELMIKMGWVKDKEDAESLAATPNATSDQGEPEQKLTSKKTGGNTKRPQEGGRGGSGVIYDYYSTVGTGIGAYDPNAPPVNNPFFVGAATSAASLFTGEHKNPKSGKRNKKR</sequence>
<evidence type="ECO:0000256" key="3">
    <source>
        <dbReference type="SAM" id="MobiDB-lite"/>
    </source>
</evidence>
<evidence type="ECO:0000313" key="6">
    <source>
        <dbReference type="Proteomes" id="UP001516023"/>
    </source>
</evidence>
<dbReference type="InterPro" id="IPR010997">
    <property type="entry name" value="HRDC-like_sf"/>
</dbReference>
<dbReference type="EMBL" id="JABMIG020000059">
    <property type="protein sequence ID" value="KAL3796884.1"/>
    <property type="molecule type" value="Genomic_DNA"/>
</dbReference>
<accession>A0ABD3Q923</accession>
<dbReference type="InterPro" id="IPR002121">
    <property type="entry name" value="HRDC_dom"/>
</dbReference>
<comment type="caution">
    <text evidence="5">The sequence shown here is derived from an EMBL/GenBank/DDBJ whole genome shotgun (WGS) entry which is preliminary data.</text>
</comment>
<dbReference type="Proteomes" id="UP001516023">
    <property type="component" value="Unassembled WGS sequence"/>
</dbReference>
<feature type="region of interest" description="Disordered" evidence="3">
    <location>
        <begin position="25"/>
        <end position="51"/>
    </location>
</feature>
<comment type="subcellular location">
    <subcellularLocation>
        <location evidence="1">Nucleus</location>
    </subcellularLocation>
</comment>
<proteinExistence type="predicted"/>
<evidence type="ECO:0000256" key="2">
    <source>
        <dbReference type="ARBA" id="ARBA00023242"/>
    </source>
</evidence>
<dbReference type="Pfam" id="PF01612">
    <property type="entry name" value="DNA_pol_A_exo1"/>
    <property type="match status" value="1"/>
</dbReference>
<feature type="region of interest" description="Disordered" evidence="3">
    <location>
        <begin position="223"/>
        <end position="257"/>
    </location>
</feature>
<organism evidence="5 6">
    <name type="scientific">Cyclotella cryptica</name>
    <dbReference type="NCBI Taxonomy" id="29204"/>
    <lineage>
        <taxon>Eukaryota</taxon>
        <taxon>Sar</taxon>
        <taxon>Stramenopiles</taxon>
        <taxon>Ochrophyta</taxon>
        <taxon>Bacillariophyta</taxon>
        <taxon>Coscinodiscophyceae</taxon>
        <taxon>Thalassiosirophycidae</taxon>
        <taxon>Stephanodiscales</taxon>
        <taxon>Stephanodiscaceae</taxon>
        <taxon>Cyclotella</taxon>
    </lineage>
</organism>
<dbReference type="Pfam" id="PF00570">
    <property type="entry name" value="HRDC"/>
    <property type="match status" value="1"/>
</dbReference>
<feature type="compositionally biased region" description="Basic and acidic residues" evidence="3">
    <location>
        <begin position="851"/>
        <end position="862"/>
    </location>
</feature>
<feature type="domain" description="HRDC" evidence="4">
    <location>
        <begin position="563"/>
        <end position="643"/>
    </location>
</feature>
<feature type="compositionally biased region" description="Acidic residues" evidence="3">
    <location>
        <begin position="241"/>
        <end position="250"/>
    </location>
</feature>
<dbReference type="InterPro" id="IPR045092">
    <property type="entry name" value="Rrp6-like"/>
</dbReference>
<dbReference type="AlphaFoldDB" id="A0ABD3Q923"/>
<dbReference type="InterPro" id="IPR036397">
    <property type="entry name" value="RNaseH_sf"/>
</dbReference>
<feature type="region of interest" description="Disordered" evidence="3">
    <location>
        <begin position="86"/>
        <end position="105"/>
    </location>
</feature>